<dbReference type="OMA" id="WHHFCTS"/>
<dbReference type="eggNOG" id="KOG4825">
    <property type="taxonomic scope" value="Eukaryota"/>
</dbReference>
<dbReference type="AlphaFoldDB" id="E3LFD2"/>
<dbReference type="InterPro" id="IPR052607">
    <property type="entry name" value="CEP104-like"/>
</dbReference>
<dbReference type="InParanoid" id="E3LFD2"/>
<feature type="compositionally biased region" description="Polar residues" evidence="2">
    <location>
        <begin position="355"/>
        <end position="381"/>
    </location>
</feature>
<dbReference type="Pfam" id="PF21038">
    <property type="entry name" value="CEP104_N"/>
    <property type="match status" value="1"/>
</dbReference>
<dbReference type="InterPro" id="IPR001943">
    <property type="entry name" value="UVR_dom"/>
</dbReference>
<name>E3LFD2_CAERE</name>
<accession>E3LFD2</accession>
<dbReference type="Proteomes" id="UP000008281">
    <property type="component" value="Unassembled WGS sequence"/>
</dbReference>
<dbReference type="OrthoDB" id="66599at2759"/>
<dbReference type="InterPro" id="IPR048739">
    <property type="entry name" value="CEP104_N"/>
</dbReference>
<keyword evidence="5" id="KW-1185">Reference proteome</keyword>
<feature type="domain" description="UVR" evidence="3">
    <location>
        <begin position="223"/>
        <end position="258"/>
    </location>
</feature>
<dbReference type="HOGENOM" id="CLU_378676_0_0_1"/>
<dbReference type="Pfam" id="PF02151">
    <property type="entry name" value="UVR"/>
    <property type="match status" value="1"/>
</dbReference>
<evidence type="ECO:0000259" key="3">
    <source>
        <dbReference type="PROSITE" id="PS50151"/>
    </source>
</evidence>
<dbReference type="Gene3D" id="4.10.860.10">
    <property type="entry name" value="UVR domain"/>
    <property type="match status" value="1"/>
</dbReference>
<evidence type="ECO:0000313" key="5">
    <source>
        <dbReference type="Proteomes" id="UP000008281"/>
    </source>
</evidence>
<reference evidence="4" key="1">
    <citation type="submission" date="2007-07" db="EMBL/GenBank/DDBJ databases">
        <title>PCAP assembly of the Caenorhabditis remanei genome.</title>
        <authorList>
            <consortium name="The Caenorhabditis remanei Sequencing Consortium"/>
            <person name="Wilson R.K."/>
        </authorList>
    </citation>
    <scope>NUCLEOTIDE SEQUENCE [LARGE SCALE GENOMIC DNA]</scope>
    <source>
        <strain evidence="4">PB4641</strain>
    </source>
</reference>
<organism evidence="5">
    <name type="scientific">Caenorhabditis remanei</name>
    <name type="common">Caenorhabditis vulgaris</name>
    <dbReference type="NCBI Taxonomy" id="31234"/>
    <lineage>
        <taxon>Eukaryota</taxon>
        <taxon>Metazoa</taxon>
        <taxon>Ecdysozoa</taxon>
        <taxon>Nematoda</taxon>
        <taxon>Chromadorea</taxon>
        <taxon>Rhabditida</taxon>
        <taxon>Rhabditina</taxon>
        <taxon>Rhabditomorpha</taxon>
        <taxon>Rhabditoidea</taxon>
        <taxon>Rhabditidae</taxon>
        <taxon>Peloderinae</taxon>
        <taxon>Caenorhabditis</taxon>
    </lineage>
</organism>
<feature type="coiled-coil region" evidence="1">
    <location>
        <begin position="209"/>
        <end position="258"/>
    </location>
</feature>
<dbReference type="FunCoup" id="E3LFD2">
    <property type="interactions" value="1268"/>
</dbReference>
<dbReference type="InterPro" id="IPR011989">
    <property type="entry name" value="ARM-like"/>
</dbReference>
<keyword evidence="1" id="KW-0175">Coiled coil</keyword>
<feature type="region of interest" description="Disordered" evidence="2">
    <location>
        <begin position="344"/>
        <end position="427"/>
    </location>
</feature>
<dbReference type="PROSITE" id="PS50151">
    <property type="entry name" value="UVR"/>
    <property type="match status" value="1"/>
</dbReference>
<proteinExistence type="predicted"/>
<dbReference type="GO" id="GO:0005929">
    <property type="term" value="C:cilium"/>
    <property type="evidence" value="ECO:0007669"/>
    <property type="project" value="TreeGrafter"/>
</dbReference>
<dbReference type="PANTHER" id="PTHR13371:SF0">
    <property type="entry name" value="CENTROSOMAL PROTEIN OF 104 KDA"/>
    <property type="match status" value="1"/>
</dbReference>
<dbReference type="EMBL" id="DS268408">
    <property type="protein sequence ID" value="EFO86201.1"/>
    <property type="molecule type" value="Genomic_DNA"/>
</dbReference>
<dbReference type="Gene3D" id="1.25.10.10">
    <property type="entry name" value="Leucine-rich Repeat Variant"/>
    <property type="match status" value="1"/>
</dbReference>
<protein>
    <recommendedName>
        <fullName evidence="3">UVR domain-containing protein</fullName>
    </recommendedName>
</protein>
<gene>
    <name evidence="4" type="ORF">CRE_02156</name>
</gene>
<evidence type="ECO:0000256" key="1">
    <source>
        <dbReference type="SAM" id="Coils"/>
    </source>
</evidence>
<dbReference type="Pfam" id="PF21040">
    <property type="entry name" value="CEP104-like_TOG"/>
    <property type="match status" value="1"/>
</dbReference>
<evidence type="ECO:0000313" key="4">
    <source>
        <dbReference type="EMBL" id="EFO86201.1"/>
    </source>
</evidence>
<evidence type="ECO:0000256" key="2">
    <source>
        <dbReference type="SAM" id="MobiDB-lite"/>
    </source>
</evidence>
<dbReference type="STRING" id="31234.E3LFD2"/>
<sequence>MQLEYVVTHIGGIPNTDRQYLVEKQWISEKSLSLPVEIELHLRQKSEIEKIEIVAHNKFIRKSPPRDLNSTLFSAKKIGIFSERDEEGYIGEVQFKSRKTDDQKYELKNIFLDEKCSKLILNVSEAHIDVVNNLDSLVVGLVDVKLFGKYLPVENELSVSLDIDPRAFKPGVTRNVIPDQKYSKELQAMIHAIEKNKQTAVANEDFKLAKSAQLAVRELKKSTKEMEELENDKNEAIMDEDFQRANDLQDEITALRSKILASVDPQLLEDTMVIFLINLKTFSFFQPSHDEIHRPKNLFTENSEVPSKPKLYQPVGRFCLFLQWFSSFFRVLDLSPTEVSADPSTAFLLPPRPPSNSSKVLVTPRRPSTNHSGSTRRSSASWEVPIRPTTTNSQISRKRTPSPVVKKAPSTASSSRRRSNSIGMGTNKFLEKENMIVPAALNRKRSSSVNYETPEFVDKSMEDISEDQVLAMVPPDQRGNVRSAISLFGLETIAKIYSKHFENRKEGIEEIREKIDTLNSDKTSKYFESVNCLLAHLLKEPLFNVYKDVLLLWHHFCTSRLLELNLERYIQRVASESSDILATRVLSSEKRLVSETLTVFRDASKVPSIGKAYATKLLGSNSKNLKGRAILVEVITKLHAVPNEQIGLTDKIVAGFSTKCIRTSDPQVRTIGKDLMVKLYKNGSAKIVRSELDKFASSDSNNPTYQKIVREIYNFDGSRPKSEKKKKISFML</sequence>
<dbReference type="PANTHER" id="PTHR13371">
    <property type="entry name" value="GLYCINE-, GLUTAMATE-, THIENYLCYCLOHEXYLPIPERIDINE-BINDING PROTEIN"/>
    <property type="match status" value="1"/>
</dbReference>